<protein>
    <submittedName>
        <fullName evidence="2">Conserved domain protein</fullName>
    </submittedName>
</protein>
<dbReference type="EMBL" id="AFBN01000082">
    <property type="protein sequence ID" value="EGF53428.1"/>
    <property type="molecule type" value="Genomic_DNA"/>
</dbReference>
<evidence type="ECO:0000313" key="3">
    <source>
        <dbReference type="Proteomes" id="UP000003416"/>
    </source>
</evidence>
<dbReference type="RefSeq" id="WP_009126081.1">
    <property type="nucleotide sequence ID" value="NZ_GL882676.1"/>
</dbReference>
<reference evidence="2 3" key="1">
    <citation type="submission" date="2011-02" db="EMBL/GenBank/DDBJ databases">
        <authorList>
            <person name="Weinstock G."/>
            <person name="Sodergren E."/>
            <person name="Clifton S."/>
            <person name="Fulton L."/>
            <person name="Fulton B."/>
            <person name="Courtney L."/>
            <person name="Fronick C."/>
            <person name="Harrison M."/>
            <person name="Strong C."/>
            <person name="Farmer C."/>
            <person name="Delahaunty K."/>
            <person name="Markovic C."/>
            <person name="Hall O."/>
            <person name="Minx P."/>
            <person name="Tomlinson C."/>
            <person name="Mitreva M."/>
            <person name="Hou S."/>
            <person name="Chen J."/>
            <person name="Wollam A."/>
            <person name="Pepin K.H."/>
            <person name="Johnson M."/>
            <person name="Bhonagiri V."/>
            <person name="Zhang X."/>
            <person name="Suruliraj S."/>
            <person name="Warren W."/>
            <person name="Chinwalla A."/>
            <person name="Mardis E.R."/>
            <person name="Wilson R.K."/>
        </authorList>
    </citation>
    <scope>NUCLEOTIDE SEQUENCE [LARGE SCALE GENOMIC DNA]</scope>
    <source>
        <strain evidence="2 3">YIT 12057</strain>
    </source>
</reference>
<evidence type="ECO:0000313" key="2">
    <source>
        <dbReference type="EMBL" id="EGF53428.1"/>
    </source>
</evidence>
<evidence type="ECO:0000256" key="1">
    <source>
        <dbReference type="SAM" id="Phobius"/>
    </source>
</evidence>
<organism evidence="2 3">
    <name type="scientific">Bacteroides fluxus YIT 12057</name>
    <dbReference type="NCBI Taxonomy" id="763034"/>
    <lineage>
        <taxon>Bacteria</taxon>
        <taxon>Pseudomonadati</taxon>
        <taxon>Bacteroidota</taxon>
        <taxon>Bacteroidia</taxon>
        <taxon>Bacteroidales</taxon>
        <taxon>Bacteroidaceae</taxon>
        <taxon>Bacteroides</taxon>
    </lineage>
</organism>
<keyword evidence="1" id="KW-0472">Membrane</keyword>
<dbReference type="AlphaFoldDB" id="F3PVR4"/>
<proteinExistence type="predicted"/>
<dbReference type="STRING" id="763034.HMPREF9446_02842"/>
<dbReference type="GeneID" id="86050301"/>
<dbReference type="eggNOG" id="ENOG5030JY2">
    <property type="taxonomic scope" value="Bacteria"/>
</dbReference>
<feature type="transmembrane region" description="Helical" evidence="1">
    <location>
        <begin position="48"/>
        <end position="66"/>
    </location>
</feature>
<sequence>MNNKKNYTGAIFAASVLIIVFILPPLLTRNWFLGNLFHFDTTGPIGDTIGGIINPFIAIIAAWLTYKAFIMQYDANQELRKDAEINRFENIFFQLLNMQQGIINELVLRAEVINKDGKENFPTQKITLHGRETFRHIYEEGTSCKIQLKDGYVVYGGIKHNIKNLGYNYMAKNEDLSFLDHYFRHLYRIIKYVDESPVLNKKEKYSYICILRAQLSEYELGLIFYYCLSTNGNGNFKRLTETYALFNDIRDYVLNDPIKDKKRYKAGAFNTKYPE</sequence>
<dbReference type="InterPro" id="IPR031709">
    <property type="entry name" value="PutAbiC"/>
</dbReference>
<accession>F3PVR4</accession>
<keyword evidence="3" id="KW-1185">Reference proteome</keyword>
<dbReference type="HOGENOM" id="CLU_1010673_0_0_10"/>
<gene>
    <name evidence="2" type="ORF">HMPREF9446_02842</name>
</gene>
<keyword evidence="1" id="KW-1133">Transmembrane helix</keyword>
<feature type="transmembrane region" description="Helical" evidence="1">
    <location>
        <begin position="7"/>
        <end position="28"/>
    </location>
</feature>
<comment type="caution">
    <text evidence="2">The sequence shown here is derived from an EMBL/GenBank/DDBJ whole genome shotgun (WGS) entry which is preliminary data.</text>
</comment>
<keyword evidence="1" id="KW-0812">Transmembrane</keyword>
<dbReference type="Proteomes" id="UP000003416">
    <property type="component" value="Unassembled WGS sequence"/>
</dbReference>
<dbReference type="Pfam" id="PF16872">
    <property type="entry name" value="putAbiC"/>
    <property type="match status" value="1"/>
</dbReference>
<name>F3PVR4_9BACE</name>